<comment type="caution">
    <text evidence="1">The sequence shown here is derived from an EMBL/GenBank/DDBJ whole genome shotgun (WGS) entry which is preliminary data.</text>
</comment>
<dbReference type="EMBL" id="JACCFS010000001">
    <property type="protein sequence ID" value="NYJ34522.1"/>
    <property type="molecule type" value="Genomic_DNA"/>
</dbReference>
<proteinExistence type="predicted"/>
<accession>A0A7Z0ELX4</accession>
<keyword evidence="2" id="KW-1185">Reference proteome</keyword>
<organism evidence="1 2">
    <name type="scientific">Nocardiopsis aegyptia</name>
    <dbReference type="NCBI Taxonomy" id="220378"/>
    <lineage>
        <taxon>Bacteria</taxon>
        <taxon>Bacillati</taxon>
        <taxon>Actinomycetota</taxon>
        <taxon>Actinomycetes</taxon>
        <taxon>Streptosporangiales</taxon>
        <taxon>Nocardiopsidaceae</taxon>
        <taxon>Nocardiopsis</taxon>
    </lineage>
</organism>
<evidence type="ECO:0000313" key="1">
    <source>
        <dbReference type="EMBL" id="NYJ34522.1"/>
    </source>
</evidence>
<gene>
    <name evidence="1" type="ORF">HNR10_002403</name>
</gene>
<name>A0A7Z0ELX4_9ACTN</name>
<sequence length="503" mass="53690">MPEETRLDYSLVCTPSPLTTHGSADLHIVVSNGGQDPVDVTRIMVGVRVGDTSQALTPALGAAVPSASSQNWSLDTITPETVLATPGYQYATFKGARTGGEGLTLSLTGVRVNGQPGTTRLEVLEWSGAETEPRRVLLSVPKVGGDAAQRPHQRLDFRAEKPRVTTSEKVRLVWNGDPRCAYSLAGLPGESTPRSVVAAGTPDPSYQWLVGTLSDDAVFTLIEEFSDASGTSVKSYATCGVSVSRPVVDAAEVRADLARAGQVQADQVRADRVLVGGEHPVEVTALNGNQGRGVRIGENFRVWEDGSLSTGAIVRGEKTTTETTQIRFNGRITTASGLTVLAPENIGYDPDASGFDPGLARFSLDGDGHVTTGDLTVKGNVSLFGEWESIYRVDIKEDFPQNPTTLTKEYSAKTDGFIYSHIMCLGSASCVGYISSWKGGNGQKNPDLAFYSNESDKQPFKSSPLIPVRRGQTVTLAFDISRTSSTEAHFLGEFSWLPLGGRT</sequence>
<dbReference type="AlphaFoldDB" id="A0A7Z0ELX4"/>
<reference evidence="1 2" key="1">
    <citation type="submission" date="2020-07" db="EMBL/GenBank/DDBJ databases">
        <title>Sequencing the genomes of 1000 actinobacteria strains.</title>
        <authorList>
            <person name="Klenk H.-P."/>
        </authorList>
    </citation>
    <scope>NUCLEOTIDE SEQUENCE [LARGE SCALE GENOMIC DNA]</scope>
    <source>
        <strain evidence="1 2">DSM 44442</strain>
    </source>
</reference>
<protein>
    <submittedName>
        <fullName evidence="1">Uncharacterized protein</fullName>
    </submittedName>
</protein>
<dbReference type="Proteomes" id="UP000572051">
    <property type="component" value="Unassembled WGS sequence"/>
</dbReference>
<evidence type="ECO:0000313" key="2">
    <source>
        <dbReference type="Proteomes" id="UP000572051"/>
    </source>
</evidence>
<dbReference type="RefSeq" id="WP_179823172.1">
    <property type="nucleotide sequence ID" value="NZ_JACCFS010000001.1"/>
</dbReference>